<dbReference type="Proteomes" id="UP000015101">
    <property type="component" value="Unassembled WGS sequence"/>
</dbReference>
<dbReference type="EnsemblMetazoa" id="HelroT172926">
    <property type="protein sequence ID" value="HelroP172926"/>
    <property type="gene ID" value="HelroG172926"/>
</dbReference>
<dbReference type="AlphaFoldDB" id="T1F653"/>
<evidence type="ECO:0000313" key="2">
    <source>
        <dbReference type="EMBL" id="ESO03898.1"/>
    </source>
</evidence>
<reference evidence="2 4" key="2">
    <citation type="journal article" date="2013" name="Nature">
        <title>Insights into bilaterian evolution from three spiralian genomes.</title>
        <authorList>
            <person name="Simakov O."/>
            <person name="Marletaz F."/>
            <person name="Cho S.J."/>
            <person name="Edsinger-Gonzales E."/>
            <person name="Havlak P."/>
            <person name="Hellsten U."/>
            <person name="Kuo D.H."/>
            <person name="Larsson T."/>
            <person name="Lv J."/>
            <person name="Arendt D."/>
            <person name="Savage R."/>
            <person name="Osoegawa K."/>
            <person name="de Jong P."/>
            <person name="Grimwood J."/>
            <person name="Chapman J.A."/>
            <person name="Shapiro H."/>
            <person name="Aerts A."/>
            <person name="Otillar R.P."/>
            <person name="Terry A.Y."/>
            <person name="Boore J.L."/>
            <person name="Grigoriev I.V."/>
            <person name="Lindberg D.R."/>
            <person name="Seaver E.C."/>
            <person name="Weisblat D.A."/>
            <person name="Putnam N.H."/>
            <person name="Rokhsar D.S."/>
        </authorList>
    </citation>
    <scope>NUCLEOTIDE SEQUENCE</scope>
</reference>
<dbReference type="RefSeq" id="XP_009017834.1">
    <property type="nucleotide sequence ID" value="XM_009019586.1"/>
</dbReference>
<evidence type="ECO:0000256" key="1">
    <source>
        <dbReference type="SAM" id="MobiDB-lite"/>
    </source>
</evidence>
<reference evidence="3" key="3">
    <citation type="submission" date="2015-06" db="UniProtKB">
        <authorList>
            <consortium name="EnsemblMetazoa"/>
        </authorList>
    </citation>
    <scope>IDENTIFICATION</scope>
</reference>
<dbReference type="InParanoid" id="T1F653"/>
<dbReference type="KEGG" id="hro:HELRODRAFT_172926"/>
<gene>
    <name evidence="3" type="primary">20204302</name>
    <name evidence="2" type="ORF">HELRODRAFT_172926</name>
</gene>
<accession>T1F653</accession>
<reference evidence="4" key="1">
    <citation type="submission" date="2012-12" db="EMBL/GenBank/DDBJ databases">
        <authorList>
            <person name="Hellsten U."/>
            <person name="Grimwood J."/>
            <person name="Chapman J.A."/>
            <person name="Shapiro H."/>
            <person name="Aerts A."/>
            <person name="Otillar R.P."/>
            <person name="Terry A.Y."/>
            <person name="Boore J.L."/>
            <person name="Simakov O."/>
            <person name="Marletaz F."/>
            <person name="Cho S.-J."/>
            <person name="Edsinger-Gonzales E."/>
            <person name="Havlak P."/>
            <person name="Kuo D.-H."/>
            <person name="Larsson T."/>
            <person name="Lv J."/>
            <person name="Arendt D."/>
            <person name="Savage R."/>
            <person name="Osoegawa K."/>
            <person name="de Jong P."/>
            <person name="Lindberg D.R."/>
            <person name="Seaver E.C."/>
            <person name="Weisblat D.A."/>
            <person name="Putnam N.H."/>
            <person name="Grigoriev I.V."/>
            <person name="Rokhsar D.S."/>
        </authorList>
    </citation>
    <scope>NUCLEOTIDE SEQUENCE</scope>
</reference>
<dbReference type="GeneID" id="20204302"/>
<organism evidence="3 4">
    <name type="scientific">Helobdella robusta</name>
    <name type="common">Californian leech</name>
    <dbReference type="NCBI Taxonomy" id="6412"/>
    <lineage>
        <taxon>Eukaryota</taxon>
        <taxon>Metazoa</taxon>
        <taxon>Spiralia</taxon>
        <taxon>Lophotrochozoa</taxon>
        <taxon>Annelida</taxon>
        <taxon>Clitellata</taxon>
        <taxon>Hirudinea</taxon>
        <taxon>Rhynchobdellida</taxon>
        <taxon>Glossiphoniidae</taxon>
        <taxon>Helobdella</taxon>
    </lineage>
</organism>
<sequence>MNGELQIKSAPFQNARGTRGDQLMSVPGPRVAVTLVYKLNKKCILKTSDILTCWKTRGKIVAVVFTELLMIFKKMSCSQLENVVKFGNGTKIEHTCLKTDATDNHNEKPHIEPQQPQQDNFS</sequence>
<evidence type="ECO:0000313" key="4">
    <source>
        <dbReference type="Proteomes" id="UP000015101"/>
    </source>
</evidence>
<feature type="compositionally biased region" description="Basic and acidic residues" evidence="1">
    <location>
        <begin position="98"/>
        <end position="111"/>
    </location>
</feature>
<evidence type="ECO:0000313" key="3">
    <source>
        <dbReference type="EnsemblMetazoa" id="HelroP172926"/>
    </source>
</evidence>
<protein>
    <submittedName>
        <fullName evidence="2 3">Uncharacterized protein</fullName>
    </submittedName>
</protein>
<dbReference type="HOGENOM" id="CLU_2029192_0_0_1"/>
<dbReference type="EMBL" id="KB096551">
    <property type="protein sequence ID" value="ESO03898.1"/>
    <property type="molecule type" value="Genomic_DNA"/>
</dbReference>
<dbReference type="EMBL" id="AMQM01004409">
    <property type="status" value="NOT_ANNOTATED_CDS"/>
    <property type="molecule type" value="Genomic_DNA"/>
</dbReference>
<keyword evidence="4" id="KW-1185">Reference proteome</keyword>
<name>T1F653_HELRO</name>
<proteinExistence type="predicted"/>
<dbReference type="CTD" id="20204302"/>
<feature type="region of interest" description="Disordered" evidence="1">
    <location>
        <begin position="98"/>
        <end position="122"/>
    </location>
</feature>